<keyword evidence="2" id="KW-1185">Reference proteome</keyword>
<evidence type="ECO:0008006" key="3">
    <source>
        <dbReference type="Google" id="ProtNLM"/>
    </source>
</evidence>
<dbReference type="RefSeq" id="WP_079556148.1">
    <property type="nucleotide sequence ID" value="NZ_CP021904.1"/>
</dbReference>
<dbReference type="OrthoDB" id="9794455at2"/>
<dbReference type="Gene3D" id="3.20.20.140">
    <property type="entry name" value="Metal-dependent hydrolases"/>
    <property type="match status" value="1"/>
</dbReference>
<dbReference type="KEGG" id="asx:CDL62_05315"/>
<evidence type="ECO:0000313" key="2">
    <source>
        <dbReference type="Proteomes" id="UP000191055"/>
    </source>
</evidence>
<gene>
    <name evidence="1" type="ORF">SAMN03080601_00377</name>
</gene>
<dbReference type="EMBL" id="FUYV01000001">
    <property type="protein sequence ID" value="SKB38288.1"/>
    <property type="molecule type" value="Genomic_DNA"/>
</dbReference>
<protein>
    <recommendedName>
        <fullName evidence="3">Polymerase/histidinol phosphatase N-terminal domain-containing protein</fullName>
    </recommendedName>
</protein>
<dbReference type="AlphaFoldDB" id="A0A1T5ATF6"/>
<dbReference type="Proteomes" id="UP000191055">
    <property type="component" value="Unassembled WGS sequence"/>
</dbReference>
<evidence type="ECO:0000313" key="1">
    <source>
        <dbReference type="EMBL" id="SKB38288.1"/>
    </source>
</evidence>
<accession>A0A1T5ATF6</accession>
<dbReference type="STRING" id="889453.SAMN03080601_00377"/>
<sequence length="383" mass="44230">MRSIILYLTLVGLLMFFSCSEQENRTFWSPYQDLNWSKIGHFDSEFHTHPGLGDEEYDPHQTIDRYKEEGYRILALAGHDYDIPSEHIQTIYPWTELSTIYETIKDIENPTEDNKTYGEMANEPFQNRDPVALNMVSIQGCEVSAPHHIVSLFNPLSEGAETEDETFQIIQELGGIAYFAHPGRYVERLGLTAEWYVDMYRKYDMLIGQSVFNREDRHPEDRPFYDKIVHILGADRPVWLYGEDDMHYEKTLGWNRDVILLESFEPGSMHPDIQNGSAPDVKIALQKGYSYLWKPSQQYNKRAFNIVDIEFGATSIQLSFDNENQVDEVRWLTHNPGTEETEAIHFGSSVSMSAVPSYARFVRAEIKGSAGTIYTQPFYVLSN</sequence>
<name>A0A1T5ATF6_9BACT</name>
<dbReference type="PROSITE" id="PS51257">
    <property type="entry name" value="PROKAR_LIPOPROTEIN"/>
    <property type="match status" value="1"/>
</dbReference>
<dbReference type="SUPFAM" id="SSF89550">
    <property type="entry name" value="PHP domain-like"/>
    <property type="match status" value="1"/>
</dbReference>
<reference evidence="1 2" key="1">
    <citation type="submission" date="2017-02" db="EMBL/GenBank/DDBJ databases">
        <authorList>
            <person name="Peterson S.W."/>
        </authorList>
    </citation>
    <scope>NUCLEOTIDE SEQUENCE [LARGE SCALE GENOMIC DNA]</scope>
    <source>
        <strain evidence="1 2">DSM 24412</strain>
    </source>
</reference>
<proteinExistence type="predicted"/>
<dbReference type="InterPro" id="IPR016195">
    <property type="entry name" value="Pol/histidinol_Pase-like"/>
</dbReference>
<organism evidence="1 2">
    <name type="scientific">Alkalitalea saponilacus</name>
    <dbReference type="NCBI Taxonomy" id="889453"/>
    <lineage>
        <taxon>Bacteria</taxon>
        <taxon>Pseudomonadati</taxon>
        <taxon>Bacteroidota</taxon>
        <taxon>Bacteroidia</taxon>
        <taxon>Marinilabiliales</taxon>
        <taxon>Marinilabiliaceae</taxon>
        <taxon>Alkalitalea</taxon>
    </lineage>
</organism>